<evidence type="ECO:0000313" key="2">
    <source>
        <dbReference type="Proteomes" id="UP000476176"/>
    </source>
</evidence>
<proteinExistence type="predicted"/>
<gene>
    <name evidence="1" type="ORF">PF004_g16852</name>
</gene>
<accession>A0A6G0NH47</accession>
<organism evidence="1 2">
    <name type="scientific">Phytophthora fragariae</name>
    <dbReference type="NCBI Taxonomy" id="53985"/>
    <lineage>
        <taxon>Eukaryota</taxon>
        <taxon>Sar</taxon>
        <taxon>Stramenopiles</taxon>
        <taxon>Oomycota</taxon>
        <taxon>Peronosporomycetes</taxon>
        <taxon>Peronosporales</taxon>
        <taxon>Peronosporaceae</taxon>
        <taxon>Phytophthora</taxon>
    </lineage>
</organism>
<sequence length="241" mass="26949">MATNREICALFFKTKDQGVFLCQLCGASRKQQLGSGYSNLMSHLISTYPGFEETYHSSPVSSKTVKRDMQRCSTKVGSLIKTEMGELFGLMWDGWSHASVHYVAIYAVCNVGGKRPERLLSLSPLDGGSQDAEVYIEMFKCVLALLWSSGILENRSAVFSAPSSTHKRSVFVIAGRRHVISHNFASVIPVMHQQLDRHAARSAPRPLRHCNNAAELAKHTELKPIKRNTTRWYSSLQAHPR</sequence>
<comment type="caution">
    <text evidence="1">The sequence shown here is derived from an EMBL/GenBank/DDBJ whole genome shotgun (WGS) entry which is preliminary data.</text>
</comment>
<protein>
    <recommendedName>
        <fullName evidence="3">BED-type domain-containing protein</fullName>
    </recommendedName>
</protein>
<evidence type="ECO:0000313" key="1">
    <source>
        <dbReference type="EMBL" id="KAE9208109.1"/>
    </source>
</evidence>
<dbReference type="PANTHER" id="PTHR40866:SF1">
    <property type="entry name" value="BED-TYPE DOMAIN-CONTAINING PROTEIN"/>
    <property type="match status" value="1"/>
</dbReference>
<dbReference type="AlphaFoldDB" id="A0A6G0NH47"/>
<reference evidence="1 2" key="1">
    <citation type="submission" date="2018-09" db="EMBL/GenBank/DDBJ databases">
        <title>Genomic investigation of the strawberry pathogen Phytophthora fragariae indicates pathogenicity is determined by transcriptional variation in three key races.</title>
        <authorList>
            <person name="Adams T.M."/>
            <person name="Armitage A.D."/>
            <person name="Sobczyk M.K."/>
            <person name="Bates H.J."/>
            <person name="Dunwell J.M."/>
            <person name="Nellist C.F."/>
            <person name="Harrison R.J."/>
        </authorList>
    </citation>
    <scope>NUCLEOTIDE SEQUENCE [LARGE SCALE GENOMIC DNA]</scope>
    <source>
        <strain evidence="1 2">BC-23</strain>
    </source>
</reference>
<evidence type="ECO:0008006" key="3">
    <source>
        <dbReference type="Google" id="ProtNLM"/>
    </source>
</evidence>
<dbReference type="Proteomes" id="UP000476176">
    <property type="component" value="Unassembled WGS sequence"/>
</dbReference>
<name>A0A6G0NH47_9STRA</name>
<dbReference type="PANTHER" id="PTHR40866">
    <property type="entry name" value="BED-TYPE DOMAIN-CONTAINING PROTEIN"/>
    <property type="match status" value="1"/>
</dbReference>
<dbReference type="EMBL" id="QXGC01001223">
    <property type="protein sequence ID" value="KAE9208109.1"/>
    <property type="molecule type" value="Genomic_DNA"/>
</dbReference>